<evidence type="ECO:0000313" key="1">
    <source>
        <dbReference type="EMBL" id="KOO31294.1"/>
    </source>
</evidence>
<dbReference type="Proteomes" id="UP000037460">
    <property type="component" value="Unassembled WGS sequence"/>
</dbReference>
<protein>
    <submittedName>
        <fullName evidence="1">Uncharacterized protein</fullName>
    </submittedName>
</protein>
<organism evidence="1 2">
    <name type="scientific">Chrysochromulina tobinii</name>
    <dbReference type="NCBI Taxonomy" id="1460289"/>
    <lineage>
        <taxon>Eukaryota</taxon>
        <taxon>Haptista</taxon>
        <taxon>Haptophyta</taxon>
        <taxon>Prymnesiophyceae</taxon>
        <taxon>Prymnesiales</taxon>
        <taxon>Chrysochromulinaceae</taxon>
        <taxon>Chrysochromulina</taxon>
    </lineage>
</organism>
<keyword evidence="2" id="KW-1185">Reference proteome</keyword>
<comment type="caution">
    <text evidence="1">The sequence shown here is derived from an EMBL/GenBank/DDBJ whole genome shotgun (WGS) entry which is preliminary data.</text>
</comment>
<accession>A0A0M0JXK2</accession>
<gene>
    <name evidence="1" type="ORF">Ctob_010031</name>
</gene>
<proteinExistence type="predicted"/>
<reference evidence="2" key="1">
    <citation type="journal article" date="2015" name="PLoS Genet.">
        <title>Genome Sequence and Transcriptome Analyses of Chrysochromulina tobin: Metabolic Tools for Enhanced Algal Fitness in the Prominent Order Prymnesiales (Haptophyceae).</title>
        <authorList>
            <person name="Hovde B.T."/>
            <person name="Deodato C.R."/>
            <person name="Hunsperger H.M."/>
            <person name="Ryken S.A."/>
            <person name="Yost W."/>
            <person name="Jha R.K."/>
            <person name="Patterson J."/>
            <person name="Monnat R.J. Jr."/>
            <person name="Barlow S.B."/>
            <person name="Starkenburg S.R."/>
            <person name="Cattolico R.A."/>
        </authorList>
    </citation>
    <scope>NUCLEOTIDE SEQUENCE</scope>
    <source>
        <strain evidence="2">CCMP291</strain>
    </source>
</reference>
<name>A0A0M0JXK2_9EUKA</name>
<evidence type="ECO:0000313" key="2">
    <source>
        <dbReference type="Proteomes" id="UP000037460"/>
    </source>
</evidence>
<sequence length="217" mass="24661">MKGSFKMAKEPTTDELSAQPEYLTEEARQAAVDEIAGLKIIYKDYLDAHDGAPPTNKECTKIFVDDYFWVAMAEAHLRKSLAMRYQVDLINRFGMWRYDLRKATEWLQMHLEGEGVNVAESTLFLAEKDIIKYKSVHVLQGIDNPAQRKAWSNLHVVSVRVLRSLENLLEELDAKYHCVETVEIMLSLNGARASFGMAQVGATYKPNKKAKHAEPKA</sequence>
<dbReference type="AlphaFoldDB" id="A0A0M0JXK2"/>
<dbReference type="EMBL" id="JWZX01002048">
    <property type="protein sequence ID" value="KOO31294.1"/>
    <property type="molecule type" value="Genomic_DNA"/>
</dbReference>